<evidence type="ECO:0000313" key="7">
    <source>
        <dbReference type="Proteomes" id="UP000215137"/>
    </source>
</evidence>
<dbReference type="InterPro" id="IPR023772">
    <property type="entry name" value="DNA-bd_HTH_TetR-type_CS"/>
</dbReference>
<dbReference type="PROSITE" id="PS50977">
    <property type="entry name" value="HTH_TETR_2"/>
    <property type="match status" value="1"/>
</dbReference>
<gene>
    <name evidence="6" type="ORF">CKF48_07555</name>
</gene>
<dbReference type="AlphaFoldDB" id="A0A248TG72"/>
<dbReference type="PANTHER" id="PTHR30055:SF234">
    <property type="entry name" value="HTH-TYPE TRANSCRIPTIONAL REGULATOR BETI"/>
    <property type="match status" value="1"/>
</dbReference>
<dbReference type="Proteomes" id="UP000215137">
    <property type="component" value="Chromosome"/>
</dbReference>
<dbReference type="PANTHER" id="PTHR30055">
    <property type="entry name" value="HTH-TYPE TRANSCRIPTIONAL REGULATOR RUTR"/>
    <property type="match status" value="1"/>
</dbReference>
<evidence type="ECO:0000256" key="4">
    <source>
        <dbReference type="PROSITE-ProRule" id="PRU00335"/>
    </source>
</evidence>
<keyword evidence="2 4" id="KW-0238">DNA-binding</keyword>
<dbReference type="InterPro" id="IPR050109">
    <property type="entry name" value="HTH-type_TetR-like_transc_reg"/>
</dbReference>
<dbReference type="PROSITE" id="PS01081">
    <property type="entry name" value="HTH_TETR_1"/>
    <property type="match status" value="1"/>
</dbReference>
<evidence type="ECO:0000256" key="2">
    <source>
        <dbReference type="ARBA" id="ARBA00023125"/>
    </source>
</evidence>
<dbReference type="Gene3D" id="1.10.10.60">
    <property type="entry name" value="Homeodomain-like"/>
    <property type="match status" value="1"/>
</dbReference>
<dbReference type="PRINTS" id="PR00455">
    <property type="entry name" value="HTHTETR"/>
</dbReference>
<feature type="DNA-binding region" description="H-T-H motif" evidence="4">
    <location>
        <begin position="35"/>
        <end position="54"/>
    </location>
</feature>
<dbReference type="Gene3D" id="1.10.357.10">
    <property type="entry name" value="Tetracycline Repressor, domain 2"/>
    <property type="match status" value="1"/>
</dbReference>
<feature type="domain" description="HTH tetR-type" evidence="5">
    <location>
        <begin position="12"/>
        <end position="72"/>
    </location>
</feature>
<dbReference type="GO" id="GO:0000976">
    <property type="term" value="F:transcription cis-regulatory region binding"/>
    <property type="evidence" value="ECO:0007669"/>
    <property type="project" value="TreeGrafter"/>
</dbReference>
<evidence type="ECO:0000256" key="1">
    <source>
        <dbReference type="ARBA" id="ARBA00023015"/>
    </source>
</evidence>
<dbReference type="KEGG" id="bko:CKF48_07555"/>
<name>A0A248TG72_9BACI</name>
<dbReference type="SUPFAM" id="SSF48498">
    <property type="entry name" value="Tetracyclin repressor-like, C-terminal domain"/>
    <property type="match status" value="1"/>
</dbReference>
<dbReference type="OrthoDB" id="9780939at2"/>
<evidence type="ECO:0000256" key="3">
    <source>
        <dbReference type="ARBA" id="ARBA00023163"/>
    </source>
</evidence>
<keyword evidence="3" id="KW-0804">Transcription</keyword>
<keyword evidence="7" id="KW-1185">Reference proteome</keyword>
<sequence>MPLSEKQIQNMELRKKKILEAAMGLFATEGYEGTTIKKVSVAANVSFGSVFTYFKDKEALFYTVVVEPLTELKERVLFFDETSADPLLETKQMLREHFRAFAEMNRYLQLVVQVVGQHERYADVFKELDEFHDVFRGKVGKLVQNGQQIGVFKKQDPLIVATLYTSLLIGVRLNSTDNRYSDVWEQYAVTALNLFAPTEKVTDKGLS</sequence>
<dbReference type="SUPFAM" id="SSF46689">
    <property type="entry name" value="Homeodomain-like"/>
    <property type="match status" value="1"/>
</dbReference>
<dbReference type="Pfam" id="PF00440">
    <property type="entry name" value="TetR_N"/>
    <property type="match status" value="1"/>
</dbReference>
<proteinExistence type="predicted"/>
<evidence type="ECO:0000259" key="5">
    <source>
        <dbReference type="PROSITE" id="PS50977"/>
    </source>
</evidence>
<keyword evidence="1" id="KW-0805">Transcription regulation</keyword>
<protein>
    <submittedName>
        <fullName evidence="6">TetR family transcriptional regulator</fullName>
    </submittedName>
</protein>
<dbReference type="InterPro" id="IPR036271">
    <property type="entry name" value="Tet_transcr_reg_TetR-rel_C_sf"/>
</dbReference>
<dbReference type="EMBL" id="CP022983">
    <property type="protein sequence ID" value="ASV67196.1"/>
    <property type="molecule type" value="Genomic_DNA"/>
</dbReference>
<evidence type="ECO:0000313" key="6">
    <source>
        <dbReference type="EMBL" id="ASV67196.1"/>
    </source>
</evidence>
<reference evidence="6 7" key="1">
    <citation type="submission" date="2017-08" db="EMBL/GenBank/DDBJ databases">
        <title>Complete Genome Sequence of Bacillus kochii Oregon-R-modENCODE STRAIN BDGP4, isolated from Drosophila melanogaster gut.</title>
        <authorList>
            <person name="Wan K.H."/>
            <person name="Yu C."/>
            <person name="Park S."/>
            <person name="Hammonds A.S."/>
            <person name="Booth B.W."/>
            <person name="Celniker S.E."/>
        </authorList>
    </citation>
    <scope>NUCLEOTIDE SEQUENCE [LARGE SCALE GENOMIC DNA]</scope>
    <source>
        <strain evidence="6 7">BDGP4</strain>
    </source>
</reference>
<dbReference type="RefSeq" id="WP_095370771.1">
    <property type="nucleotide sequence ID" value="NZ_CP022983.1"/>
</dbReference>
<organism evidence="6 7">
    <name type="scientific">Cytobacillus kochii</name>
    <dbReference type="NCBI Taxonomy" id="859143"/>
    <lineage>
        <taxon>Bacteria</taxon>
        <taxon>Bacillati</taxon>
        <taxon>Bacillota</taxon>
        <taxon>Bacilli</taxon>
        <taxon>Bacillales</taxon>
        <taxon>Bacillaceae</taxon>
        <taxon>Cytobacillus</taxon>
    </lineage>
</organism>
<dbReference type="InterPro" id="IPR009057">
    <property type="entry name" value="Homeodomain-like_sf"/>
</dbReference>
<accession>A0A248TG72</accession>
<dbReference type="InterPro" id="IPR001647">
    <property type="entry name" value="HTH_TetR"/>
</dbReference>
<dbReference type="GO" id="GO:0003700">
    <property type="term" value="F:DNA-binding transcription factor activity"/>
    <property type="evidence" value="ECO:0007669"/>
    <property type="project" value="TreeGrafter"/>
</dbReference>